<feature type="compositionally biased region" description="Pro residues" evidence="1">
    <location>
        <begin position="143"/>
        <end position="156"/>
    </location>
</feature>
<feature type="compositionally biased region" description="Polar residues" evidence="1">
    <location>
        <begin position="67"/>
        <end position="85"/>
    </location>
</feature>
<feature type="compositionally biased region" description="Acidic residues" evidence="1">
    <location>
        <begin position="56"/>
        <end position="66"/>
    </location>
</feature>
<reference evidence="3" key="1">
    <citation type="submission" date="2017-05" db="EMBL/GenBank/DDBJ databases">
        <authorList>
            <person name="Kirkegaard R."/>
            <person name="Mcilroy J S."/>
        </authorList>
    </citation>
    <scope>NUCLEOTIDE SEQUENCE [LARGE SCALE GENOMIC DNA]</scope>
</reference>
<dbReference type="KEGG" id="abat:CFX1CAM_1102"/>
<dbReference type="Proteomes" id="UP000195514">
    <property type="component" value="Chromosome I"/>
</dbReference>
<accession>A0A1Y6K5P7</accession>
<sequence length="266" mass="27302">MKRNQIITLSLLTLIMIAATLGLETARNARESALAAPEPPTLAPTLAIGTSHDPVDQQDADADNEEPSSLAQPEAPSASQESLTGMYTPIAEADSGDAPVDLPGSTALPTRTPGGNTALPTRTPVANPTSAAPPTRTPGANPTSPPLPTSLPPTPTPQTGWAGEWNGYLEQADGSFLVGKLVISLSGEIIFGEFEAQGLTLNLSGALQSAGDLAVGDYSGFLGSGSFKWNARSGGVFQGNLDNKLAFCAARPGVPQPQPCGYFDPL</sequence>
<keyword evidence="3" id="KW-1185">Reference proteome</keyword>
<protein>
    <submittedName>
        <fullName evidence="2">Uncharacterized protein</fullName>
    </submittedName>
</protein>
<evidence type="ECO:0000313" key="3">
    <source>
        <dbReference type="Proteomes" id="UP000195514"/>
    </source>
</evidence>
<proteinExistence type="predicted"/>
<dbReference type="AlphaFoldDB" id="A0A1Y6K5P7"/>
<evidence type="ECO:0000256" key="1">
    <source>
        <dbReference type="SAM" id="MobiDB-lite"/>
    </source>
</evidence>
<feature type="compositionally biased region" description="Polar residues" evidence="1">
    <location>
        <begin position="107"/>
        <end position="132"/>
    </location>
</feature>
<dbReference type="RefSeq" id="WP_157891737.1">
    <property type="nucleotide sequence ID" value="NZ_LT859958.1"/>
</dbReference>
<evidence type="ECO:0000313" key="2">
    <source>
        <dbReference type="EMBL" id="SMX54167.1"/>
    </source>
</evidence>
<gene>
    <name evidence="2" type="ORF">CFX1CAM_1102</name>
</gene>
<name>A0A1Y6K5P7_9CHLR</name>
<dbReference type="EMBL" id="LT859958">
    <property type="protein sequence ID" value="SMX54167.1"/>
    <property type="molecule type" value="Genomic_DNA"/>
</dbReference>
<organism evidence="2 3">
    <name type="scientific">Candidatus Brevifilum fermentans</name>
    <dbReference type="NCBI Taxonomy" id="1986204"/>
    <lineage>
        <taxon>Bacteria</taxon>
        <taxon>Bacillati</taxon>
        <taxon>Chloroflexota</taxon>
        <taxon>Anaerolineae</taxon>
        <taxon>Anaerolineales</taxon>
        <taxon>Anaerolineaceae</taxon>
        <taxon>Candidatus Brevifilum</taxon>
    </lineage>
</organism>
<feature type="region of interest" description="Disordered" evidence="1">
    <location>
        <begin position="32"/>
        <end position="158"/>
    </location>
</feature>